<organism evidence="1 2">
    <name type="scientific">Larkinella humicola</name>
    <dbReference type="NCBI Taxonomy" id="2607654"/>
    <lineage>
        <taxon>Bacteria</taxon>
        <taxon>Pseudomonadati</taxon>
        <taxon>Bacteroidota</taxon>
        <taxon>Cytophagia</taxon>
        <taxon>Cytophagales</taxon>
        <taxon>Spirosomataceae</taxon>
        <taxon>Larkinella</taxon>
    </lineage>
</organism>
<reference evidence="1 2" key="1">
    <citation type="submission" date="2019-09" db="EMBL/GenBank/DDBJ databases">
        <title>Genome Sequence of Larkinella sp MA1.</title>
        <authorList>
            <person name="Srinivasan S."/>
        </authorList>
    </citation>
    <scope>NUCLEOTIDE SEQUENCE [LARGE SCALE GENOMIC DNA]</scope>
    <source>
        <strain evidence="1 2">MA1</strain>
    </source>
</reference>
<comment type="caution">
    <text evidence="1">The sequence shown here is derived from an EMBL/GenBank/DDBJ whole genome shotgun (WGS) entry which is preliminary data.</text>
</comment>
<dbReference type="Proteomes" id="UP000326344">
    <property type="component" value="Unassembled WGS sequence"/>
</dbReference>
<proteinExistence type="predicted"/>
<keyword evidence="2" id="KW-1185">Reference proteome</keyword>
<evidence type="ECO:0000313" key="1">
    <source>
        <dbReference type="EMBL" id="KAA9357522.1"/>
    </source>
</evidence>
<dbReference type="EMBL" id="VTWS01000001">
    <property type="protein sequence ID" value="KAA9357522.1"/>
    <property type="molecule type" value="Genomic_DNA"/>
</dbReference>
<protein>
    <submittedName>
        <fullName evidence="1">FeoB-associated Cys-rich membrane protein</fullName>
    </submittedName>
</protein>
<gene>
    <name evidence="1" type="ORF">F0P93_07270</name>
</gene>
<accession>A0A5N1JT60</accession>
<dbReference type="AlphaFoldDB" id="A0A5N1JT60"/>
<sequence length="57" mass="6128">MFEHLLIGLIFLSAVAYLGRRAWKSLFRKEAGCGKGCGCSADAKVTSVNKSGRLPVN</sequence>
<evidence type="ECO:0000313" key="2">
    <source>
        <dbReference type="Proteomes" id="UP000326344"/>
    </source>
</evidence>
<dbReference type="RefSeq" id="WP_150875659.1">
    <property type="nucleotide sequence ID" value="NZ_VTWS01000001.1"/>
</dbReference>
<name>A0A5N1JT60_9BACT</name>
<dbReference type="Pfam" id="PF12669">
    <property type="entry name" value="FeoB_associated"/>
    <property type="match status" value="1"/>
</dbReference>